<evidence type="ECO:0000313" key="2">
    <source>
        <dbReference type="Proteomes" id="UP000501122"/>
    </source>
</evidence>
<dbReference type="SUPFAM" id="SSF140931">
    <property type="entry name" value="Fic-like"/>
    <property type="match status" value="1"/>
</dbReference>
<dbReference type="Proteomes" id="UP000501122">
    <property type="component" value="Chromosome"/>
</dbReference>
<dbReference type="InterPro" id="IPR036597">
    <property type="entry name" value="Fido-like_dom_sf"/>
</dbReference>
<accession>A0AAE6X0F5</accession>
<dbReference type="Gene3D" id="1.10.3290.10">
    <property type="entry name" value="Fido-like domain"/>
    <property type="match status" value="1"/>
</dbReference>
<gene>
    <name evidence="1" type="ORF">GTN30_00340</name>
</gene>
<evidence type="ECO:0000313" key="1">
    <source>
        <dbReference type="EMBL" id="QIH77115.1"/>
    </source>
</evidence>
<dbReference type="EMBL" id="CP047363">
    <property type="protein sequence ID" value="QIH77115.1"/>
    <property type="molecule type" value="Genomic_DNA"/>
</dbReference>
<proteinExistence type="predicted"/>
<reference evidence="1" key="1">
    <citation type="journal article" date="2020" name="Antimicrob. Agents Chemother.">
        <title>The novel macrolide resistance genes mef(D), msr(F) and msr(H) are present on resistance islands in Macrococcus canis, Macrococcus caseolyticus and Staphylococcus aureus.</title>
        <authorList>
            <person name="Schwendener S."/>
            <person name="Dona V."/>
            <person name="Perreten V."/>
        </authorList>
    </citation>
    <scope>NUCLEOTIDE SEQUENCE</scope>
    <source>
        <strain evidence="1">Epi0076A</strain>
    </source>
</reference>
<sequence>MTIKSIKALHKKLFGRIHIFAGEFRDVSLMKENTRFCEPQYINMSFQELFDNLIQKMNGQI</sequence>
<name>A0AAE6X0F5_9STAP</name>
<protein>
    <submittedName>
        <fullName evidence="1">Uncharacterized protein</fullName>
    </submittedName>
</protein>
<dbReference type="AlphaFoldDB" id="A0AAE6X0F5"/>
<organism evidence="1 2">
    <name type="scientific">Macrococcoides canis</name>
    <dbReference type="NCBI Taxonomy" id="1855823"/>
    <lineage>
        <taxon>Bacteria</taxon>
        <taxon>Bacillati</taxon>
        <taxon>Bacillota</taxon>
        <taxon>Bacilli</taxon>
        <taxon>Bacillales</taxon>
        <taxon>Staphylococcaceae</taxon>
        <taxon>Macrococcoides</taxon>
    </lineage>
</organism>